<evidence type="ECO:0000256" key="1">
    <source>
        <dbReference type="ARBA" id="ARBA00022801"/>
    </source>
</evidence>
<dbReference type="RefSeq" id="WP_149266461.1">
    <property type="nucleotide sequence ID" value="NZ_VFJB01000005.1"/>
</dbReference>
<dbReference type="CDD" id="cd00431">
    <property type="entry name" value="cysteine_hydrolases"/>
    <property type="match status" value="1"/>
</dbReference>
<keyword evidence="1 3" id="KW-0378">Hydrolase</keyword>
<protein>
    <submittedName>
        <fullName evidence="3">Cysteine hydrolase</fullName>
    </submittedName>
</protein>
<evidence type="ECO:0000313" key="4">
    <source>
        <dbReference type="Proteomes" id="UP000322876"/>
    </source>
</evidence>
<dbReference type="Pfam" id="PF00857">
    <property type="entry name" value="Isochorismatase"/>
    <property type="match status" value="1"/>
</dbReference>
<evidence type="ECO:0000313" key="3">
    <source>
        <dbReference type="EMBL" id="KAA0258140.1"/>
    </source>
</evidence>
<feature type="domain" description="Isochorismatase-like" evidence="2">
    <location>
        <begin position="4"/>
        <end position="163"/>
    </location>
</feature>
<dbReference type="AlphaFoldDB" id="A0A5A8F218"/>
<keyword evidence="4" id="KW-1185">Reference proteome</keyword>
<dbReference type="Gene3D" id="3.40.50.850">
    <property type="entry name" value="Isochorismatase-like"/>
    <property type="match status" value="1"/>
</dbReference>
<gene>
    <name evidence="3" type="ORF">FHQ18_07025</name>
</gene>
<dbReference type="InterPro" id="IPR036380">
    <property type="entry name" value="Isochorismatase-like_sf"/>
</dbReference>
<accession>A0A5A8F218</accession>
<dbReference type="GO" id="GO:0016787">
    <property type="term" value="F:hydrolase activity"/>
    <property type="evidence" value="ECO:0007669"/>
    <property type="project" value="UniProtKB-KW"/>
</dbReference>
<comment type="caution">
    <text evidence="3">The sequence shown here is derived from an EMBL/GenBank/DDBJ whole genome shotgun (WGS) entry which is preliminary data.</text>
</comment>
<name>A0A5A8F218_9BACT</name>
<sequence>MKKALLVIDMLNDFILDGAPLQVPDAKNIIPNIKREIEKARKDGYPVIYVCDAHDEDDVEFKIWPKHCVKNTEGAKVVDELAPKKDDYIVEKTRYSGFFNTNLNDLLQDLGVDTLIVTGVVTNICVMYTVADAVSLGYKVIVPKDCITGLDEKTHEFGIYQLEKVHMVELI</sequence>
<reference evidence="3 4" key="1">
    <citation type="submission" date="2019-06" db="EMBL/GenBank/DDBJ databases">
        <title>Genomic insights into carbon and energy metabolism of Deferribacter autotrophicus revealed new metabolic traits in the phylum Deferribacteres.</title>
        <authorList>
            <person name="Slobodkin A.I."/>
            <person name="Slobodkina G.B."/>
            <person name="Allioux M."/>
            <person name="Alain K."/>
            <person name="Jebbar M."/>
            <person name="Shadrin V."/>
            <person name="Kublanov I.V."/>
            <person name="Toshchakov S.V."/>
            <person name="Bonch-Osmolovskaya E.A."/>
        </authorList>
    </citation>
    <scope>NUCLEOTIDE SEQUENCE [LARGE SCALE GENOMIC DNA]</scope>
    <source>
        <strain evidence="3 4">SL50</strain>
    </source>
</reference>
<proteinExistence type="predicted"/>
<dbReference type="EMBL" id="VFJB01000005">
    <property type="protein sequence ID" value="KAA0258140.1"/>
    <property type="molecule type" value="Genomic_DNA"/>
</dbReference>
<dbReference type="SUPFAM" id="SSF52499">
    <property type="entry name" value="Isochorismatase-like hydrolases"/>
    <property type="match status" value="1"/>
</dbReference>
<evidence type="ECO:0000259" key="2">
    <source>
        <dbReference type="Pfam" id="PF00857"/>
    </source>
</evidence>
<dbReference type="InterPro" id="IPR050272">
    <property type="entry name" value="Isochorismatase-like_hydrls"/>
</dbReference>
<dbReference type="PANTHER" id="PTHR43540">
    <property type="entry name" value="PEROXYUREIDOACRYLATE/UREIDOACRYLATE AMIDOHYDROLASE-RELATED"/>
    <property type="match status" value="1"/>
</dbReference>
<dbReference type="Proteomes" id="UP000322876">
    <property type="component" value="Unassembled WGS sequence"/>
</dbReference>
<dbReference type="InterPro" id="IPR000868">
    <property type="entry name" value="Isochorismatase-like_dom"/>
</dbReference>
<organism evidence="3 4">
    <name type="scientific">Deferribacter autotrophicus</name>
    <dbReference type="NCBI Taxonomy" id="500465"/>
    <lineage>
        <taxon>Bacteria</taxon>
        <taxon>Pseudomonadati</taxon>
        <taxon>Deferribacterota</taxon>
        <taxon>Deferribacteres</taxon>
        <taxon>Deferribacterales</taxon>
        <taxon>Deferribacteraceae</taxon>
        <taxon>Deferribacter</taxon>
    </lineage>
</organism>
<dbReference type="OrthoDB" id="9791276at2"/>
<dbReference type="PANTHER" id="PTHR43540:SF6">
    <property type="entry name" value="ISOCHORISMATASE-LIKE DOMAIN-CONTAINING PROTEIN"/>
    <property type="match status" value="1"/>
</dbReference>